<dbReference type="Proteomes" id="UP000012045">
    <property type="component" value="Unassembled WGS sequence"/>
</dbReference>
<dbReference type="AlphaFoldDB" id="M7TRV7"/>
<protein>
    <submittedName>
        <fullName evidence="2">Uncharacterized protein</fullName>
    </submittedName>
</protein>
<evidence type="ECO:0000256" key="1">
    <source>
        <dbReference type="SAM" id="MobiDB-lite"/>
    </source>
</evidence>
<reference evidence="3" key="1">
    <citation type="journal article" date="2013" name="Genome Announc.">
        <title>Draft genome sequence of Botrytis cinerea BcDW1, inoculum for noble rot of grape berries.</title>
        <authorList>
            <person name="Blanco-Ulate B."/>
            <person name="Allen G."/>
            <person name="Powell A.L."/>
            <person name="Cantu D."/>
        </authorList>
    </citation>
    <scope>NUCLEOTIDE SEQUENCE [LARGE SCALE GENOMIC DNA]</scope>
    <source>
        <strain evidence="3">BcDW1</strain>
    </source>
</reference>
<name>M7TRV7_BOTF1</name>
<gene>
    <name evidence="2" type="ORF">BcDW1_7433</name>
</gene>
<feature type="compositionally biased region" description="Basic and acidic residues" evidence="1">
    <location>
        <begin position="1"/>
        <end position="15"/>
    </location>
</feature>
<feature type="region of interest" description="Disordered" evidence="1">
    <location>
        <begin position="1"/>
        <end position="20"/>
    </location>
</feature>
<evidence type="ECO:0000313" key="2">
    <source>
        <dbReference type="EMBL" id="EMR83909.1"/>
    </source>
</evidence>
<proteinExistence type="predicted"/>
<dbReference type="EMBL" id="KB707975">
    <property type="protein sequence ID" value="EMR83909.1"/>
    <property type="molecule type" value="Genomic_DNA"/>
</dbReference>
<dbReference type="HOGENOM" id="CLU_2670766_0_0_1"/>
<sequence>MVDAKANKSEEEKLSQHLRTKATWTKATWAKKSKEDMQKKIVKTAATIKSMSVEDRKASLALTEVKKKATAAEKE</sequence>
<evidence type="ECO:0000313" key="3">
    <source>
        <dbReference type="Proteomes" id="UP000012045"/>
    </source>
</evidence>
<organism evidence="2 3">
    <name type="scientific">Botryotinia fuckeliana (strain BcDW1)</name>
    <name type="common">Noble rot fungus</name>
    <name type="synonym">Botrytis cinerea</name>
    <dbReference type="NCBI Taxonomy" id="1290391"/>
    <lineage>
        <taxon>Eukaryota</taxon>
        <taxon>Fungi</taxon>
        <taxon>Dikarya</taxon>
        <taxon>Ascomycota</taxon>
        <taxon>Pezizomycotina</taxon>
        <taxon>Leotiomycetes</taxon>
        <taxon>Helotiales</taxon>
        <taxon>Sclerotiniaceae</taxon>
        <taxon>Botrytis</taxon>
    </lineage>
</organism>
<accession>M7TRV7</accession>